<sequence length="145" mass="15733">MSTDVSPEETEAEDERATIEYSFTMRVNGVSQAAIDTFPAAAEGWSVKPVADGIFLYPREEDGVGGNAGEYLHGVFDRHGKVFAAAAKIGTAREISLAIYFDANRVAAICPDFDAAIIRRLADLNFSLEICVFPSSFEDDEGTEE</sequence>
<protein>
    <submittedName>
        <fullName evidence="1">Uncharacterized protein</fullName>
    </submittedName>
</protein>
<dbReference type="RefSeq" id="WP_306158518.1">
    <property type="nucleotide sequence ID" value="NZ_CP132314.1"/>
</dbReference>
<name>A0ABY9K378_9HYPH</name>
<evidence type="ECO:0000313" key="1">
    <source>
        <dbReference type="EMBL" id="WLS03043.1"/>
    </source>
</evidence>
<proteinExistence type="predicted"/>
<organism evidence="1 2">
    <name type="scientific">Shinella oryzae</name>
    <dbReference type="NCBI Taxonomy" id="2871820"/>
    <lineage>
        <taxon>Bacteria</taxon>
        <taxon>Pseudomonadati</taxon>
        <taxon>Pseudomonadota</taxon>
        <taxon>Alphaproteobacteria</taxon>
        <taxon>Hyphomicrobiales</taxon>
        <taxon>Rhizobiaceae</taxon>
        <taxon>Shinella</taxon>
    </lineage>
</organism>
<gene>
    <name evidence="1" type="ORF">Q9315_16785</name>
</gene>
<dbReference type="EMBL" id="CP132314">
    <property type="protein sequence ID" value="WLS03043.1"/>
    <property type="molecule type" value="Genomic_DNA"/>
</dbReference>
<reference evidence="1 2" key="1">
    <citation type="submission" date="2023-08" db="EMBL/GenBank/DDBJ databases">
        <title>Pathogen: clinical or host-associated sample.</title>
        <authorList>
            <person name="Hergert J."/>
            <person name="Casey R."/>
            <person name="Wagner J."/>
            <person name="Young E.L."/>
            <person name="Oakeson K.F."/>
        </authorList>
    </citation>
    <scope>NUCLEOTIDE SEQUENCE [LARGE SCALE GENOMIC DNA]</scope>
    <source>
        <strain evidence="1 2">UPHL-collab-2</strain>
    </source>
</reference>
<evidence type="ECO:0000313" key="2">
    <source>
        <dbReference type="Proteomes" id="UP001225788"/>
    </source>
</evidence>
<dbReference type="Proteomes" id="UP001225788">
    <property type="component" value="Chromosome"/>
</dbReference>
<keyword evidence="2" id="KW-1185">Reference proteome</keyword>
<accession>A0ABY9K378</accession>